<dbReference type="GO" id="GO:0010181">
    <property type="term" value="F:FMN binding"/>
    <property type="evidence" value="ECO:0007669"/>
    <property type="project" value="InterPro"/>
</dbReference>
<protein>
    <submittedName>
        <fullName evidence="5">Flavin reductase domain protein FMN-binding</fullName>
    </submittedName>
</protein>
<gene>
    <name evidence="5" type="ORF">AcdelDRAFT_3607</name>
</gene>
<reference evidence="5 6" key="1">
    <citation type="submission" date="2009-05" db="EMBL/GenBank/DDBJ databases">
        <title>The draft genome of Acidovorax delafieldii 2AN.</title>
        <authorList>
            <consortium name="US DOE Joint Genome Institute (JGI-PGF)"/>
            <person name="Lucas S."/>
            <person name="Copeland A."/>
            <person name="Lapidus A."/>
            <person name="Glavina del Rio T."/>
            <person name="Tice H."/>
            <person name="Bruce D."/>
            <person name="Goodwin L."/>
            <person name="Pitluck S."/>
            <person name="Larimer F."/>
            <person name="Land M.L."/>
            <person name="Hauser L."/>
            <person name="Shelobolina E.S."/>
            <person name="Picardal F."/>
            <person name="Roden E."/>
            <person name="Emerson D."/>
        </authorList>
    </citation>
    <scope>NUCLEOTIDE SEQUENCE [LARGE SCALE GENOMIC DNA]</scope>
    <source>
        <strain evidence="5 6">2AN</strain>
    </source>
</reference>
<dbReference type="GO" id="GO:0016646">
    <property type="term" value="F:oxidoreductase activity, acting on the CH-NH group of donors, NAD or NADP as acceptor"/>
    <property type="evidence" value="ECO:0007669"/>
    <property type="project" value="UniProtKB-ARBA"/>
</dbReference>
<dbReference type="PANTHER" id="PTHR43567">
    <property type="entry name" value="FLAVOREDOXIN-RELATED-RELATED"/>
    <property type="match status" value="1"/>
</dbReference>
<evidence type="ECO:0000256" key="1">
    <source>
        <dbReference type="ARBA" id="ARBA00001917"/>
    </source>
</evidence>
<sequence length="178" mass="19692">MVKRPYPLSKVYGLLEPGPVLLLSTAHKGRVNAMALSWHTMMEFEPPLVGCVVSDRDFSFTALKATRECVLNIPTVDLAQKVVDCGNHSGRSVDKFAAFGLTPQPASLVGAPLIAECHASLECKVVDTRFVNRYSFFVLEVLKAWADPARQEPRTLHHRGWGAFMVAGETIRLPSRMK</sequence>
<evidence type="ECO:0000313" key="6">
    <source>
        <dbReference type="Proteomes" id="UP000003856"/>
    </source>
</evidence>
<dbReference type="EMBL" id="ACQT01000200">
    <property type="protein sequence ID" value="EER58817.1"/>
    <property type="molecule type" value="Genomic_DNA"/>
</dbReference>
<evidence type="ECO:0000256" key="2">
    <source>
        <dbReference type="ARBA" id="ARBA00022630"/>
    </source>
</evidence>
<dbReference type="InterPro" id="IPR052174">
    <property type="entry name" value="Flavoredoxin"/>
</dbReference>
<name>C5T9M7_ACIDE</name>
<evidence type="ECO:0000256" key="3">
    <source>
        <dbReference type="ARBA" id="ARBA00038054"/>
    </source>
</evidence>
<dbReference type="PANTHER" id="PTHR43567:SF1">
    <property type="entry name" value="FLAVOREDOXIN"/>
    <property type="match status" value="1"/>
</dbReference>
<dbReference type="PATRIC" id="fig|573060.9.peg.1380"/>
<accession>C5T9M7</accession>
<feature type="domain" description="Flavin reductase like" evidence="4">
    <location>
        <begin position="13"/>
        <end position="163"/>
    </location>
</feature>
<dbReference type="Pfam" id="PF01613">
    <property type="entry name" value="Flavin_Reduct"/>
    <property type="match status" value="1"/>
</dbReference>
<dbReference type="Gene3D" id="2.30.110.10">
    <property type="entry name" value="Electron Transport, Fmn-binding Protein, Chain A"/>
    <property type="match status" value="1"/>
</dbReference>
<dbReference type="OrthoDB" id="9792436at2"/>
<dbReference type="Proteomes" id="UP000003856">
    <property type="component" value="Unassembled WGS sequence"/>
</dbReference>
<proteinExistence type="inferred from homology"/>
<dbReference type="InterPro" id="IPR012349">
    <property type="entry name" value="Split_barrel_FMN-bd"/>
</dbReference>
<comment type="caution">
    <text evidence="5">The sequence shown here is derived from an EMBL/GenBank/DDBJ whole genome shotgun (WGS) entry which is preliminary data.</text>
</comment>
<comment type="cofactor">
    <cofactor evidence="1">
        <name>FMN</name>
        <dbReference type="ChEBI" id="CHEBI:58210"/>
    </cofactor>
</comment>
<organism evidence="5 6">
    <name type="scientific">Acidovorax delafieldii 2AN</name>
    <dbReference type="NCBI Taxonomy" id="573060"/>
    <lineage>
        <taxon>Bacteria</taxon>
        <taxon>Pseudomonadati</taxon>
        <taxon>Pseudomonadota</taxon>
        <taxon>Betaproteobacteria</taxon>
        <taxon>Burkholderiales</taxon>
        <taxon>Comamonadaceae</taxon>
        <taxon>Acidovorax</taxon>
    </lineage>
</organism>
<dbReference type="AlphaFoldDB" id="C5T9M7"/>
<comment type="similarity">
    <text evidence="3">Belongs to the flavoredoxin family.</text>
</comment>
<dbReference type="SUPFAM" id="SSF50475">
    <property type="entry name" value="FMN-binding split barrel"/>
    <property type="match status" value="1"/>
</dbReference>
<keyword evidence="2" id="KW-0285">Flavoprotein</keyword>
<evidence type="ECO:0000259" key="4">
    <source>
        <dbReference type="SMART" id="SM00903"/>
    </source>
</evidence>
<dbReference type="InterPro" id="IPR002563">
    <property type="entry name" value="Flavin_Rdtase-like_dom"/>
</dbReference>
<dbReference type="RefSeq" id="WP_005799306.1">
    <property type="nucleotide sequence ID" value="NZ_ACQT01000200.1"/>
</dbReference>
<keyword evidence="6" id="KW-1185">Reference proteome</keyword>
<dbReference type="SMART" id="SM00903">
    <property type="entry name" value="Flavin_Reduct"/>
    <property type="match status" value="1"/>
</dbReference>
<evidence type="ECO:0000313" key="5">
    <source>
        <dbReference type="EMBL" id="EER58817.1"/>
    </source>
</evidence>